<reference evidence="2" key="1">
    <citation type="submission" date="2022-12" db="EMBL/GenBank/DDBJ databases">
        <title>Draft genome assemblies for two species of Escallonia (Escalloniales).</title>
        <authorList>
            <person name="Chanderbali A."/>
            <person name="Dervinis C."/>
            <person name="Anghel I."/>
            <person name="Soltis D."/>
            <person name="Soltis P."/>
            <person name="Zapata F."/>
        </authorList>
    </citation>
    <scope>NUCLEOTIDE SEQUENCE</scope>
    <source>
        <strain evidence="2">UCBG64.0493</strain>
        <tissue evidence="2">Leaf</tissue>
    </source>
</reference>
<gene>
    <name evidence="2" type="ORF">RJ639_046978</name>
</gene>
<evidence type="ECO:0000313" key="2">
    <source>
        <dbReference type="EMBL" id="KAK3021522.1"/>
    </source>
</evidence>
<accession>A0AA88W5Z1</accession>
<dbReference type="AlphaFoldDB" id="A0AA88W5Z1"/>
<feature type="domain" description="D-isomer specific 2-hydroxyacid dehydrogenase catalytic" evidence="1">
    <location>
        <begin position="90"/>
        <end position="159"/>
    </location>
</feature>
<proteinExistence type="predicted"/>
<evidence type="ECO:0000259" key="1">
    <source>
        <dbReference type="Pfam" id="PF00389"/>
    </source>
</evidence>
<dbReference type="SUPFAM" id="SSF52283">
    <property type="entry name" value="Formate/glycerate dehydrogenase catalytic domain-like"/>
    <property type="match status" value="1"/>
</dbReference>
<dbReference type="GO" id="GO:0051287">
    <property type="term" value="F:NAD binding"/>
    <property type="evidence" value="ECO:0007669"/>
    <property type="project" value="InterPro"/>
</dbReference>
<organism evidence="2 3">
    <name type="scientific">Escallonia herrerae</name>
    <dbReference type="NCBI Taxonomy" id="1293975"/>
    <lineage>
        <taxon>Eukaryota</taxon>
        <taxon>Viridiplantae</taxon>
        <taxon>Streptophyta</taxon>
        <taxon>Embryophyta</taxon>
        <taxon>Tracheophyta</taxon>
        <taxon>Spermatophyta</taxon>
        <taxon>Magnoliopsida</taxon>
        <taxon>eudicotyledons</taxon>
        <taxon>Gunneridae</taxon>
        <taxon>Pentapetalae</taxon>
        <taxon>asterids</taxon>
        <taxon>campanulids</taxon>
        <taxon>Escalloniales</taxon>
        <taxon>Escalloniaceae</taxon>
        <taxon>Escallonia</taxon>
    </lineage>
</organism>
<keyword evidence="3" id="KW-1185">Reference proteome</keyword>
<dbReference type="Proteomes" id="UP001188597">
    <property type="component" value="Unassembled WGS sequence"/>
</dbReference>
<dbReference type="GO" id="GO:0004617">
    <property type="term" value="F:phosphoglycerate dehydrogenase activity"/>
    <property type="evidence" value="ECO:0007669"/>
    <property type="project" value="TreeGrafter"/>
</dbReference>
<dbReference type="Gene3D" id="3.40.50.720">
    <property type="entry name" value="NAD(P)-binding Rossmann-like Domain"/>
    <property type="match status" value="1"/>
</dbReference>
<comment type="caution">
    <text evidence="2">The sequence shown here is derived from an EMBL/GenBank/DDBJ whole genome shotgun (WGS) entry which is preliminary data.</text>
</comment>
<name>A0AA88W5Z1_9ASTE</name>
<dbReference type="PANTHER" id="PTHR42938">
    <property type="entry name" value="FORMATE DEHYDROGENASE 1"/>
    <property type="match status" value="1"/>
</dbReference>
<dbReference type="EMBL" id="JAVXUP010000755">
    <property type="protein sequence ID" value="KAK3021522.1"/>
    <property type="molecule type" value="Genomic_DNA"/>
</dbReference>
<dbReference type="PANTHER" id="PTHR42938:SF25">
    <property type="entry name" value="D-ISOMER SPECIFIC 2-HYDROXYACID DEHYDROGENASE FAMILY PROTEIN"/>
    <property type="match status" value="1"/>
</dbReference>
<dbReference type="InterPro" id="IPR006139">
    <property type="entry name" value="D-isomer_2_OHA_DH_cat_dom"/>
</dbReference>
<dbReference type="Pfam" id="PF00389">
    <property type="entry name" value="2-Hacid_dh"/>
    <property type="match status" value="1"/>
</dbReference>
<protein>
    <recommendedName>
        <fullName evidence="1">D-isomer specific 2-hydroxyacid dehydrogenase catalytic domain-containing protein</fullName>
    </recommendedName>
</protein>
<evidence type="ECO:0000313" key="3">
    <source>
        <dbReference type="Proteomes" id="UP001188597"/>
    </source>
</evidence>
<sequence>MFSVGCNNVYGGRLRVIVVVVGGGLRQGRFGGGLRQGRFGGGVVVCCGKVQAWLGAVEACLDEGQYLGGGEARLLNGQVYLGGVDEVQFDKVPDVIGNYDICIVKSMRLCSSIISCAKRMKLIMQYGVGLEGVDVNAATDNGVKVARISGANTGNAASCAEMAIYLMLGLLRKQNEMQNAVKQKKVGEPVGETLLGKKG</sequence>